<dbReference type="PANTHER" id="PTHR33112:SF12">
    <property type="entry name" value="HETEROKARYON INCOMPATIBILITY DOMAIN-CONTAINING PROTEIN"/>
    <property type="match status" value="1"/>
</dbReference>
<proteinExistence type="predicted"/>
<reference evidence="2" key="1">
    <citation type="journal article" date="2020" name="Stud. Mycol.">
        <title>101 Dothideomycetes genomes: a test case for predicting lifestyles and emergence of pathogens.</title>
        <authorList>
            <person name="Haridas S."/>
            <person name="Albert R."/>
            <person name="Binder M."/>
            <person name="Bloem J."/>
            <person name="Labutti K."/>
            <person name="Salamov A."/>
            <person name="Andreopoulos B."/>
            <person name="Baker S."/>
            <person name="Barry K."/>
            <person name="Bills G."/>
            <person name="Bluhm B."/>
            <person name="Cannon C."/>
            <person name="Castanera R."/>
            <person name="Culley D."/>
            <person name="Daum C."/>
            <person name="Ezra D."/>
            <person name="Gonzalez J."/>
            <person name="Henrissat B."/>
            <person name="Kuo A."/>
            <person name="Liang C."/>
            <person name="Lipzen A."/>
            <person name="Lutzoni F."/>
            <person name="Magnuson J."/>
            <person name="Mondo S."/>
            <person name="Nolan M."/>
            <person name="Ohm R."/>
            <person name="Pangilinan J."/>
            <person name="Park H.-J."/>
            <person name="Ramirez L."/>
            <person name="Alfaro M."/>
            <person name="Sun H."/>
            <person name="Tritt A."/>
            <person name="Yoshinaga Y."/>
            <person name="Zwiers L.-H."/>
            <person name="Turgeon B."/>
            <person name="Goodwin S."/>
            <person name="Spatafora J."/>
            <person name="Crous P."/>
            <person name="Grigoriev I."/>
        </authorList>
    </citation>
    <scope>NUCLEOTIDE SEQUENCE</scope>
    <source>
        <strain evidence="2">CBS 133067</strain>
    </source>
</reference>
<dbReference type="PANTHER" id="PTHR33112">
    <property type="entry name" value="DOMAIN PROTEIN, PUTATIVE-RELATED"/>
    <property type="match status" value="1"/>
</dbReference>
<dbReference type="Proteomes" id="UP000799772">
    <property type="component" value="Unassembled WGS sequence"/>
</dbReference>
<evidence type="ECO:0000313" key="3">
    <source>
        <dbReference type="Proteomes" id="UP000799772"/>
    </source>
</evidence>
<dbReference type="EMBL" id="ML978138">
    <property type="protein sequence ID" value="KAF2093443.1"/>
    <property type="molecule type" value="Genomic_DNA"/>
</dbReference>
<comment type="caution">
    <text evidence="2">The sequence shown here is derived from an EMBL/GenBank/DDBJ whole genome shotgun (WGS) entry which is preliminary data.</text>
</comment>
<gene>
    <name evidence="2" type="ORF">NA57DRAFT_81370</name>
</gene>
<evidence type="ECO:0000259" key="1">
    <source>
        <dbReference type="Pfam" id="PF06985"/>
    </source>
</evidence>
<keyword evidence="3" id="KW-1185">Reference proteome</keyword>
<dbReference type="InterPro" id="IPR010730">
    <property type="entry name" value="HET"/>
</dbReference>
<protein>
    <recommendedName>
        <fullName evidence="1">Heterokaryon incompatibility domain-containing protein</fullName>
    </recommendedName>
</protein>
<name>A0A9P4I5R8_9PEZI</name>
<dbReference type="Pfam" id="PF06985">
    <property type="entry name" value="HET"/>
    <property type="match status" value="1"/>
</dbReference>
<feature type="domain" description="Heterokaryon incompatibility" evidence="1">
    <location>
        <begin position="19"/>
        <end position="129"/>
    </location>
</feature>
<accession>A0A9P4I5R8</accession>
<dbReference type="OrthoDB" id="2958217at2759"/>
<organism evidence="2 3">
    <name type="scientific">Rhizodiscina lignyota</name>
    <dbReference type="NCBI Taxonomy" id="1504668"/>
    <lineage>
        <taxon>Eukaryota</taxon>
        <taxon>Fungi</taxon>
        <taxon>Dikarya</taxon>
        <taxon>Ascomycota</taxon>
        <taxon>Pezizomycotina</taxon>
        <taxon>Dothideomycetes</taxon>
        <taxon>Pleosporomycetidae</taxon>
        <taxon>Aulographales</taxon>
        <taxon>Rhizodiscinaceae</taxon>
        <taxon>Rhizodiscina</taxon>
    </lineage>
</organism>
<evidence type="ECO:0000313" key="2">
    <source>
        <dbReference type="EMBL" id="KAF2093443.1"/>
    </source>
</evidence>
<dbReference type="AlphaFoldDB" id="A0A9P4I5R8"/>
<sequence length="139" mass="15263">MLVDVVDNCLVRTSGKPRYASLSYVWGPSKQAFTSTKANVNELFVPGSLERHTRDLSATVSDAIVLTRQLGIRYLWADRMCIVQDDEEDVREQISGMAQIYEGAYINIVAATGSNAESGLPGVTVPRDQSGMILFTPYS</sequence>